<dbReference type="Proteomes" id="UP000095283">
    <property type="component" value="Unplaced"/>
</dbReference>
<proteinExistence type="predicted"/>
<dbReference type="AlphaFoldDB" id="A0A1I7XRP8"/>
<protein>
    <submittedName>
        <fullName evidence="2">Uncharacterized protein</fullName>
    </submittedName>
</protein>
<dbReference type="WBParaSite" id="Hba_20158">
    <property type="protein sequence ID" value="Hba_20158"/>
    <property type="gene ID" value="Hba_20158"/>
</dbReference>
<evidence type="ECO:0000313" key="2">
    <source>
        <dbReference type="WBParaSite" id="Hba_20158"/>
    </source>
</evidence>
<keyword evidence="1" id="KW-1185">Reference proteome</keyword>
<sequence length="60" mass="6760">MSLLAAWDIDMHPTRQSDQPHQSSIEFSGFLPVCTLLMNVENAIYLTLYSAAKNDQDAPY</sequence>
<name>A0A1I7XRP8_HETBA</name>
<organism evidence="1 2">
    <name type="scientific">Heterorhabditis bacteriophora</name>
    <name type="common">Entomopathogenic nematode worm</name>
    <dbReference type="NCBI Taxonomy" id="37862"/>
    <lineage>
        <taxon>Eukaryota</taxon>
        <taxon>Metazoa</taxon>
        <taxon>Ecdysozoa</taxon>
        <taxon>Nematoda</taxon>
        <taxon>Chromadorea</taxon>
        <taxon>Rhabditida</taxon>
        <taxon>Rhabditina</taxon>
        <taxon>Rhabditomorpha</taxon>
        <taxon>Strongyloidea</taxon>
        <taxon>Heterorhabditidae</taxon>
        <taxon>Heterorhabditis</taxon>
    </lineage>
</organism>
<reference evidence="2" key="1">
    <citation type="submission" date="2016-11" db="UniProtKB">
        <authorList>
            <consortium name="WormBaseParasite"/>
        </authorList>
    </citation>
    <scope>IDENTIFICATION</scope>
</reference>
<evidence type="ECO:0000313" key="1">
    <source>
        <dbReference type="Proteomes" id="UP000095283"/>
    </source>
</evidence>
<accession>A0A1I7XRP8</accession>